<dbReference type="AlphaFoldDB" id="A0AAV4C3P2"/>
<gene>
    <name evidence="2" type="ORF">PoB_005274500</name>
</gene>
<keyword evidence="3" id="KW-1185">Reference proteome</keyword>
<proteinExistence type="predicted"/>
<feature type="region of interest" description="Disordered" evidence="1">
    <location>
        <begin position="27"/>
        <end position="98"/>
    </location>
</feature>
<evidence type="ECO:0000313" key="3">
    <source>
        <dbReference type="Proteomes" id="UP000735302"/>
    </source>
</evidence>
<dbReference type="Proteomes" id="UP000735302">
    <property type="component" value="Unassembled WGS sequence"/>
</dbReference>
<feature type="compositionally biased region" description="Acidic residues" evidence="1">
    <location>
        <begin position="40"/>
        <end position="94"/>
    </location>
</feature>
<comment type="caution">
    <text evidence="2">The sequence shown here is derived from an EMBL/GenBank/DDBJ whole genome shotgun (WGS) entry which is preliminary data.</text>
</comment>
<sequence>MKNIIAYRENIFDLMGIFLDRRVPADLRADPLSIVPPTSPDDDDDGEDDDDDDGDDDDDDDDDSSRGDDDDDDDDDDSGKGDDDDDGEDDDDENVYSKIDCMQPERFIVIFTPDWRCLESKRLLVLPVLPGKGKHSPYLKTALRAQYTEL</sequence>
<evidence type="ECO:0000256" key="1">
    <source>
        <dbReference type="SAM" id="MobiDB-lite"/>
    </source>
</evidence>
<evidence type="ECO:0000313" key="2">
    <source>
        <dbReference type="EMBL" id="GFO26240.1"/>
    </source>
</evidence>
<dbReference type="EMBL" id="BLXT01005798">
    <property type="protein sequence ID" value="GFO26240.1"/>
    <property type="molecule type" value="Genomic_DNA"/>
</dbReference>
<name>A0AAV4C3P2_9GAST</name>
<reference evidence="2 3" key="1">
    <citation type="journal article" date="2021" name="Elife">
        <title>Chloroplast acquisition without the gene transfer in kleptoplastic sea slugs, Plakobranchus ocellatus.</title>
        <authorList>
            <person name="Maeda T."/>
            <person name="Takahashi S."/>
            <person name="Yoshida T."/>
            <person name="Shimamura S."/>
            <person name="Takaki Y."/>
            <person name="Nagai Y."/>
            <person name="Toyoda A."/>
            <person name="Suzuki Y."/>
            <person name="Arimoto A."/>
            <person name="Ishii H."/>
            <person name="Satoh N."/>
            <person name="Nishiyama T."/>
            <person name="Hasebe M."/>
            <person name="Maruyama T."/>
            <person name="Minagawa J."/>
            <person name="Obokata J."/>
            <person name="Shigenobu S."/>
        </authorList>
    </citation>
    <scope>NUCLEOTIDE SEQUENCE [LARGE SCALE GENOMIC DNA]</scope>
</reference>
<protein>
    <submittedName>
        <fullName evidence="2">Uncharacterized protein</fullName>
    </submittedName>
</protein>
<organism evidence="2 3">
    <name type="scientific">Plakobranchus ocellatus</name>
    <dbReference type="NCBI Taxonomy" id="259542"/>
    <lineage>
        <taxon>Eukaryota</taxon>
        <taxon>Metazoa</taxon>
        <taxon>Spiralia</taxon>
        <taxon>Lophotrochozoa</taxon>
        <taxon>Mollusca</taxon>
        <taxon>Gastropoda</taxon>
        <taxon>Heterobranchia</taxon>
        <taxon>Euthyneura</taxon>
        <taxon>Panpulmonata</taxon>
        <taxon>Sacoglossa</taxon>
        <taxon>Placobranchoidea</taxon>
        <taxon>Plakobranchidae</taxon>
        <taxon>Plakobranchus</taxon>
    </lineage>
</organism>
<accession>A0AAV4C3P2</accession>